<dbReference type="InterPro" id="IPR032867">
    <property type="entry name" value="DYW_dom"/>
</dbReference>
<accession>A0ABR0CQ17</accession>
<keyword evidence="6" id="KW-1185">Reference proteome</keyword>
<evidence type="ECO:0000313" key="5">
    <source>
        <dbReference type="EMBL" id="KAK4479193.1"/>
    </source>
</evidence>
<comment type="similarity">
    <text evidence="1">Belongs to the PPR family. PCMP-H subfamily.</text>
</comment>
<dbReference type="InterPro" id="IPR011990">
    <property type="entry name" value="TPR-like_helical_dom_sf"/>
</dbReference>
<dbReference type="Pfam" id="PF14432">
    <property type="entry name" value="DYW_deaminase"/>
    <property type="match status" value="1"/>
</dbReference>
<feature type="repeat" description="PPR" evidence="3">
    <location>
        <begin position="127"/>
        <end position="161"/>
    </location>
</feature>
<protein>
    <recommendedName>
        <fullName evidence="4">DYW domain-containing protein</fullName>
    </recommendedName>
</protein>
<keyword evidence="2" id="KW-0677">Repeat</keyword>
<evidence type="ECO:0000256" key="2">
    <source>
        <dbReference type="ARBA" id="ARBA00022737"/>
    </source>
</evidence>
<comment type="caution">
    <text evidence="5">The sequence shown here is derived from an EMBL/GenBank/DDBJ whole genome shotgun (WGS) entry which is preliminary data.</text>
</comment>
<dbReference type="Pfam" id="PF01535">
    <property type="entry name" value="PPR"/>
    <property type="match status" value="3"/>
</dbReference>
<dbReference type="Gene3D" id="1.25.40.10">
    <property type="entry name" value="Tetratricopeptide repeat domain"/>
    <property type="match status" value="2"/>
</dbReference>
<dbReference type="PANTHER" id="PTHR47926:SF388">
    <property type="entry name" value="DYW DOMAIN-CONTAINING PROTEIN"/>
    <property type="match status" value="1"/>
</dbReference>
<gene>
    <name evidence="5" type="ORF">RD792_014704</name>
</gene>
<evidence type="ECO:0000259" key="4">
    <source>
        <dbReference type="Pfam" id="PF14432"/>
    </source>
</evidence>
<evidence type="ECO:0000256" key="3">
    <source>
        <dbReference type="PROSITE-ProRule" id="PRU00708"/>
    </source>
</evidence>
<dbReference type="PANTHER" id="PTHR47926">
    <property type="entry name" value="PENTATRICOPEPTIDE REPEAT-CONTAINING PROTEIN"/>
    <property type="match status" value="1"/>
</dbReference>
<organism evidence="5 6">
    <name type="scientific">Penstemon davidsonii</name>
    <dbReference type="NCBI Taxonomy" id="160366"/>
    <lineage>
        <taxon>Eukaryota</taxon>
        <taxon>Viridiplantae</taxon>
        <taxon>Streptophyta</taxon>
        <taxon>Embryophyta</taxon>
        <taxon>Tracheophyta</taxon>
        <taxon>Spermatophyta</taxon>
        <taxon>Magnoliopsida</taxon>
        <taxon>eudicotyledons</taxon>
        <taxon>Gunneridae</taxon>
        <taxon>Pentapetalae</taxon>
        <taxon>asterids</taxon>
        <taxon>lamiids</taxon>
        <taxon>Lamiales</taxon>
        <taxon>Plantaginaceae</taxon>
        <taxon>Cheloneae</taxon>
        <taxon>Penstemon</taxon>
    </lineage>
</organism>
<dbReference type="InterPro" id="IPR046960">
    <property type="entry name" value="PPR_At4g14850-like_plant"/>
</dbReference>
<evidence type="ECO:0000256" key="1">
    <source>
        <dbReference type="ARBA" id="ARBA00006643"/>
    </source>
</evidence>
<name>A0ABR0CQ17_9LAMI</name>
<dbReference type="PROSITE" id="PS51375">
    <property type="entry name" value="PPR"/>
    <property type="match status" value="1"/>
</dbReference>
<dbReference type="Proteomes" id="UP001291926">
    <property type="component" value="Unassembled WGS sequence"/>
</dbReference>
<sequence length="451" mass="51383">MYTRRGALVTYNSLILKLCISRTPDFLYSINAPGSIRNLAIATERSDVYNTFDGNVGESHSRYNNLNQNDRFYVRDSGGLEQNFDGERAINLPRYLALMKACDENKALKAAKSVHAHLLTSMGNYINVRTYNKILEMYSKCGSMEYAFAVFNQMPKCNITSWDIMIFWLAKNDLGEDYVELFEEFKRSGLKPDGPMFIGVFSACGVLCDTIEGMLHFESMVEDYGIVPSMEHYVSIVDMLGSAGCLDEALEYIEMMPIEPGVDIWETLMIYSRIHGNLELGNRCTEFVEHLDSSRLNEQSRKGLIPINASDLEKEKAKKKLCGENRAIHEFKTGDRSHPDHEQIYTLLRGLKQQMKDIGYVPETKFVLHDIDQETKEEALMAHGDRLATAQGFLTSAARAPIRIIKNFRVCGDCHNAFKIISKIVGRQIIVRDSKRFHHFENGSCSCNDYW</sequence>
<proteinExistence type="inferred from homology"/>
<reference evidence="5 6" key="1">
    <citation type="journal article" date="2023" name="bioRxiv">
        <title>Genome report: Whole genome sequence and annotation of Penstemon davidsonii.</title>
        <authorList>
            <person name="Ostevik K.L."/>
            <person name="Alabady M."/>
            <person name="Zhang M."/>
            <person name="Rausher M.D."/>
        </authorList>
    </citation>
    <scope>NUCLEOTIDE SEQUENCE [LARGE SCALE GENOMIC DNA]</scope>
    <source>
        <strain evidence="5">DNT005</strain>
        <tissue evidence="5">Whole leaf</tissue>
    </source>
</reference>
<feature type="domain" description="DYW" evidence="4">
    <location>
        <begin position="359"/>
        <end position="451"/>
    </location>
</feature>
<evidence type="ECO:0000313" key="6">
    <source>
        <dbReference type="Proteomes" id="UP001291926"/>
    </source>
</evidence>
<dbReference type="EMBL" id="JAYDYQ010002687">
    <property type="protein sequence ID" value="KAK4479193.1"/>
    <property type="molecule type" value="Genomic_DNA"/>
</dbReference>
<dbReference type="NCBIfam" id="TIGR00756">
    <property type="entry name" value="PPR"/>
    <property type="match status" value="2"/>
</dbReference>
<dbReference type="InterPro" id="IPR002885">
    <property type="entry name" value="PPR_rpt"/>
</dbReference>